<evidence type="ECO:0000313" key="2">
    <source>
        <dbReference type="EMBL" id="GAP61606.1"/>
    </source>
</evidence>
<dbReference type="EMBL" id="BBZA01000003">
    <property type="protein sequence ID" value="GAP61606.1"/>
    <property type="molecule type" value="Genomic_DNA"/>
</dbReference>
<reference evidence="2 3" key="1">
    <citation type="journal article" date="2015" name="Genome Announc.">
        <title>Draft Genome Sequence of a Heterotrophic Facultative Anaerobic Thermophilic Bacterium, Ardenticatena maritima Strain 110ST.</title>
        <authorList>
            <person name="Kawaichi S."/>
            <person name="Yoshida T."/>
            <person name="Sako Y."/>
            <person name="Nakamura R."/>
        </authorList>
    </citation>
    <scope>NUCLEOTIDE SEQUENCE [LARGE SCALE GENOMIC DNA]</scope>
    <source>
        <strain evidence="2 3">110S</strain>
    </source>
</reference>
<proteinExistence type="predicted"/>
<dbReference type="AlphaFoldDB" id="A0A0M8K700"/>
<gene>
    <name evidence="2" type="ORF">ARMA_0030</name>
</gene>
<dbReference type="GO" id="GO:0003677">
    <property type="term" value="F:DNA binding"/>
    <property type="evidence" value="ECO:0007669"/>
    <property type="project" value="InterPro"/>
</dbReference>
<evidence type="ECO:0000313" key="3">
    <source>
        <dbReference type="Proteomes" id="UP000037784"/>
    </source>
</evidence>
<dbReference type="InterPro" id="IPR007560">
    <property type="entry name" value="Restrct_endonuc_IV_Mrr"/>
</dbReference>
<dbReference type="Pfam" id="PF04471">
    <property type="entry name" value="Mrr_cat"/>
    <property type="match status" value="1"/>
</dbReference>
<name>A0A0M8K700_9CHLR</name>
<dbReference type="InParanoid" id="A0A0M8K700"/>
<dbReference type="Proteomes" id="UP000037784">
    <property type="component" value="Unassembled WGS sequence"/>
</dbReference>
<organism evidence="2 3">
    <name type="scientific">Ardenticatena maritima</name>
    <dbReference type="NCBI Taxonomy" id="872965"/>
    <lineage>
        <taxon>Bacteria</taxon>
        <taxon>Bacillati</taxon>
        <taxon>Chloroflexota</taxon>
        <taxon>Ardenticatenia</taxon>
        <taxon>Ardenticatenales</taxon>
        <taxon>Ardenticatenaceae</taxon>
        <taxon>Ardenticatena</taxon>
    </lineage>
</organism>
<reference evidence="3" key="2">
    <citation type="submission" date="2015-08" db="EMBL/GenBank/DDBJ databases">
        <title>Draft Genome Sequence of a Heterotrophic Facultative Anaerobic Bacterium Ardenticatena maritima Strain 110S.</title>
        <authorList>
            <person name="Kawaichi S."/>
            <person name="Yoshida T."/>
            <person name="Sako Y."/>
            <person name="Nakamura R."/>
        </authorList>
    </citation>
    <scope>NUCLEOTIDE SEQUENCE [LARGE SCALE GENOMIC DNA]</scope>
    <source>
        <strain evidence="3">110S</strain>
    </source>
</reference>
<feature type="domain" description="Restriction endonuclease type IV Mrr" evidence="1">
    <location>
        <begin position="1"/>
        <end position="32"/>
    </location>
</feature>
<evidence type="ECO:0000259" key="1">
    <source>
        <dbReference type="Pfam" id="PF04471"/>
    </source>
</evidence>
<sequence>MIVAANGFSKPAKEWAKGKPISLISGDEFVQMWKKAQALRAKKSQTKHPKIAG</sequence>
<dbReference type="GO" id="GO:0004519">
    <property type="term" value="F:endonuclease activity"/>
    <property type="evidence" value="ECO:0007669"/>
    <property type="project" value="InterPro"/>
</dbReference>
<accession>A0A0M8K700</accession>
<protein>
    <recommendedName>
        <fullName evidence="1">Restriction endonuclease type IV Mrr domain-containing protein</fullName>
    </recommendedName>
</protein>
<dbReference type="GO" id="GO:0009307">
    <property type="term" value="P:DNA restriction-modification system"/>
    <property type="evidence" value="ECO:0007669"/>
    <property type="project" value="InterPro"/>
</dbReference>
<keyword evidence="3" id="KW-1185">Reference proteome</keyword>
<comment type="caution">
    <text evidence="2">The sequence shown here is derived from an EMBL/GenBank/DDBJ whole genome shotgun (WGS) entry which is preliminary data.</text>
</comment>